<feature type="transmembrane region" description="Helical" evidence="1">
    <location>
        <begin position="521"/>
        <end position="538"/>
    </location>
</feature>
<dbReference type="GO" id="GO:0005886">
    <property type="term" value="C:plasma membrane"/>
    <property type="evidence" value="ECO:0007669"/>
    <property type="project" value="TreeGrafter"/>
</dbReference>
<dbReference type="Gene3D" id="3.30.2090.10">
    <property type="entry name" value="Multidrug efflux transporter AcrB TolC docking domain, DN and DC subdomains"/>
    <property type="match status" value="2"/>
</dbReference>
<feature type="transmembrane region" description="Helical" evidence="1">
    <location>
        <begin position="896"/>
        <end position="917"/>
    </location>
</feature>
<dbReference type="InterPro" id="IPR001036">
    <property type="entry name" value="Acrflvin-R"/>
</dbReference>
<evidence type="ECO:0000313" key="3">
    <source>
        <dbReference type="Proteomes" id="UP000777784"/>
    </source>
</evidence>
<dbReference type="InterPro" id="IPR027463">
    <property type="entry name" value="AcrB_DN_DC_subdom"/>
</dbReference>
<dbReference type="PANTHER" id="PTHR32063:SF73">
    <property type="entry name" value="RND SUPERFAMILY EFFLUX PUMP PERMEASE COMPONENT 1"/>
    <property type="match status" value="1"/>
</dbReference>
<dbReference type="Proteomes" id="UP000777784">
    <property type="component" value="Unassembled WGS sequence"/>
</dbReference>
<evidence type="ECO:0000256" key="1">
    <source>
        <dbReference type="SAM" id="Phobius"/>
    </source>
</evidence>
<dbReference type="Gene3D" id="3.30.70.1440">
    <property type="entry name" value="Multidrug efflux transporter AcrB pore domain"/>
    <property type="match status" value="1"/>
</dbReference>
<keyword evidence="1" id="KW-1133">Transmembrane helix</keyword>
<feature type="transmembrane region" description="Helical" evidence="1">
    <location>
        <begin position="870"/>
        <end position="890"/>
    </location>
</feature>
<accession>A0A948S2F8</accession>
<protein>
    <submittedName>
        <fullName evidence="2">Efflux RND transporter permease subunit</fullName>
    </submittedName>
</protein>
<dbReference type="Gene3D" id="1.20.1640.10">
    <property type="entry name" value="Multidrug efflux transporter AcrB transmembrane domain"/>
    <property type="match status" value="2"/>
</dbReference>
<dbReference type="Gene3D" id="3.30.70.1320">
    <property type="entry name" value="Multidrug efflux transporter AcrB pore domain like"/>
    <property type="match status" value="1"/>
</dbReference>
<dbReference type="PRINTS" id="PR00702">
    <property type="entry name" value="ACRIFLAVINRP"/>
</dbReference>
<feature type="transmembrane region" description="Helical" evidence="1">
    <location>
        <begin position="357"/>
        <end position="377"/>
    </location>
</feature>
<keyword evidence="1" id="KW-0812">Transmembrane</keyword>
<sequence length="1033" mass="113568">MKIVNFSLNRPVTVIMLVVSIVLLGAVSITRLPQEMLPQMDFPFIGVVVAYPNSIPSQVEEEITRPIEEVCATMGGMKEMFSDSGSDYCFVGMVFNWGQSVDVLRMGVREKIDQIRDELPSDIQQIDIFTFNSNDMPIMVGRIAAPGMDLSGSYEVLNRKLIAPLERINGVGQVNIDGVEPKTISIYLHLDKIKSLQVDVNRIFQVLGETNLTLSVGKLEDGGTRYHLRAFSAMEAPQDLARIPIRQDGLQLGDVATVIYDEPLLTYGRHLNQEPAIAFWIQKESGANVVELCHNVHKRMEELKEDPALAGMDILLFFDQSEQITNSINGLLQAGFVGSLLAVLVLYLFLRRLITTLLVAIAIPFSLIGTCTFLYLTGRTLNILTMMGLMLAVGMMVDNAVVVLESIHRHQGKERDPRKAAIKGASEVGMAVTAATLTSIIVFAPITFSNAQSGLTNYLAVVGITISSCLVFSLLVSLILIPLMASKIPPPKSNGEVRWITALKKRYKIALNWAALKHPKIMGLLIVPAVLALTILVAKVGGIESDPEADVQQENLYISYKFTDNMTYTLTEPLVFQVEDSLLAHKQELEIEQVYSWFADNGAATTIYFNDKTLKPKQLIDIRNRVREVLPTLAGVELNLGGNEESNISGATFMQVTIFGEDHTALSEIATEVKRRFELVDGMYDITSDDVQGKQEIRLRFDPEKAGQYKVNPSFIAQLLNLTFRGAPLPDFKSDDGEIPMSILLTPEDRTNIENLLDLPISIIEGREVTLAAVADLDIVRGPEQISRSNQRTSLTISGTYESEDSEKMKEITRGIMDNIQYPTGYGWNFGRSIQDAEEDQTTMLINTLLALVSVGLVMAALFQSFLHPIVIMVSLPFAFIGVVLILLLTGTPFSIMVSIGGIILIGVVVNNGIVLVDHINGLRREGLSRAEAIIEGGQGRLRPILMTAATTILGLLPLAVGTVSVGDVLYKGLALAVIGGLGLSTLLTLLVMPTYYVLAEEITAHLKKIWHASRRSPLRRLPSRPAWLKAKG</sequence>
<reference evidence="2" key="1">
    <citation type="submission" date="2021-05" db="EMBL/GenBank/DDBJ databases">
        <title>Energy efficiency and biological interactions define the core microbiome of deep oligotrophic groundwater.</title>
        <authorList>
            <person name="Mehrshad M."/>
            <person name="Lopez-Fernandez M."/>
            <person name="Bell E."/>
            <person name="Bernier-Latmani R."/>
            <person name="Bertilsson S."/>
            <person name="Dopson M."/>
        </authorList>
    </citation>
    <scope>NUCLEOTIDE SEQUENCE</scope>
    <source>
        <strain evidence="2">Modern_marine.mb.64</strain>
    </source>
</reference>
<organism evidence="2 3">
    <name type="scientific">Eiseniibacteriota bacterium</name>
    <dbReference type="NCBI Taxonomy" id="2212470"/>
    <lineage>
        <taxon>Bacteria</taxon>
        <taxon>Candidatus Eiseniibacteriota</taxon>
    </lineage>
</organism>
<dbReference type="EMBL" id="JAHJDP010000097">
    <property type="protein sequence ID" value="MBU2692614.1"/>
    <property type="molecule type" value="Genomic_DNA"/>
</dbReference>
<keyword evidence="1" id="KW-0472">Membrane</keyword>
<feature type="transmembrane region" description="Helical" evidence="1">
    <location>
        <begin position="12"/>
        <end position="32"/>
    </location>
</feature>
<gene>
    <name evidence="2" type="ORF">KJ970_16995</name>
</gene>
<dbReference type="Gene3D" id="3.30.70.1430">
    <property type="entry name" value="Multidrug efflux transporter AcrB pore domain"/>
    <property type="match status" value="2"/>
</dbReference>
<feature type="transmembrane region" description="Helical" evidence="1">
    <location>
        <begin position="458"/>
        <end position="483"/>
    </location>
</feature>
<proteinExistence type="predicted"/>
<dbReference type="SUPFAM" id="SSF82714">
    <property type="entry name" value="Multidrug efflux transporter AcrB TolC docking domain, DN and DC subdomains"/>
    <property type="match status" value="2"/>
</dbReference>
<dbReference type="Pfam" id="PF00873">
    <property type="entry name" value="ACR_tran"/>
    <property type="match status" value="1"/>
</dbReference>
<name>A0A948S2F8_UNCEI</name>
<feature type="transmembrane region" description="Helical" evidence="1">
    <location>
        <begin position="428"/>
        <end position="446"/>
    </location>
</feature>
<dbReference type="SUPFAM" id="SSF82693">
    <property type="entry name" value="Multidrug efflux transporter AcrB pore domain, PN1, PN2, PC1 and PC2 subdomains"/>
    <property type="match status" value="2"/>
</dbReference>
<dbReference type="SUPFAM" id="SSF82866">
    <property type="entry name" value="Multidrug efflux transporter AcrB transmembrane domain"/>
    <property type="match status" value="2"/>
</dbReference>
<dbReference type="AlphaFoldDB" id="A0A948S2F8"/>
<comment type="caution">
    <text evidence="2">The sequence shown here is derived from an EMBL/GenBank/DDBJ whole genome shotgun (WGS) entry which is preliminary data.</text>
</comment>
<feature type="transmembrane region" description="Helical" evidence="1">
    <location>
        <begin position="973"/>
        <end position="999"/>
    </location>
</feature>
<dbReference type="PANTHER" id="PTHR32063">
    <property type="match status" value="1"/>
</dbReference>
<feature type="transmembrane region" description="Helical" evidence="1">
    <location>
        <begin position="383"/>
        <end position="407"/>
    </location>
</feature>
<feature type="transmembrane region" description="Helical" evidence="1">
    <location>
        <begin position="330"/>
        <end position="350"/>
    </location>
</feature>
<feature type="transmembrane region" description="Helical" evidence="1">
    <location>
        <begin position="945"/>
        <end position="967"/>
    </location>
</feature>
<dbReference type="GO" id="GO:0042910">
    <property type="term" value="F:xenobiotic transmembrane transporter activity"/>
    <property type="evidence" value="ECO:0007669"/>
    <property type="project" value="TreeGrafter"/>
</dbReference>
<feature type="transmembrane region" description="Helical" evidence="1">
    <location>
        <begin position="844"/>
        <end position="863"/>
    </location>
</feature>
<evidence type="ECO:0000313" key="2">
    <source>
        <dbReference type="EMBL" id="MBU2692614.1"/>
    </source>
</evidence>